<name>A0A0E2H3R9_9FIRM</name>
<comment type="caution">
    <text evidence="1">The sequence shown here is derived from an EMBL/GenBank/DDBJ whole genome shotgun (WGS) entry which is preliminary data.</text>
</comment>
<proteinExistence type="predicted"/>
<dbReference type="HOGENOM" id="CLU_3097345_0_0_9"/>
<organism evidence="1 2">
    <name type="scientific">[Clostridium] clostridioforme 90A8</name>
    <dbReference type="NCBI Taxonomy" id="999408"/>
    <lineage>
        <taxon>Bacteria</taxon>
        <taxon>Bacillati</taxon>
        <taxon>Bacillota</taxon>
        <taxon>Clostridia</taxon>
        <taxon>Lachnospirales</taxon>
        <taxon>Lachnospiraceae</taxon>
        <taxon>Enterocloster</taxon>
    </lineage>
</organism>
<evidence type="ECO:0000313" key="1">
    <source>
        <dbReference type="EMBL" id="ENZ08102.1"/>
    </source>
</evidence>
<evidence type="ECO:0008006" key="3">
    <source>
        <dbReference type="Google" id="ProtNLM"/>
    </source>
</evidence>
<accession>A0A0E2H3R9</accession>
<reference evidence="1 2" key="1">
    <citation type="submission" date="2013-01" db="EMBL/GenBank/DDBJ databases">
        <title>The Genome Sequence of Clostridium clostridioforme 90A8.</title>
        <authorList>
            <consortium name="The Broad Institute Genome Sequencing Platform"/>
            <person name="Earl A."/>
            <person name="Ward D."/>
            <person name="Feldgarden M."/>
            <person name="Gevers D."/>
            <person name="Courvalin P."/>
            <person name="Lambert T."/>
            <person name="Walker B."/>
            <person name="Young S.K."/>
            <person name="Zeng Q."/>
            <person name="Gargeya S."/>
            <person name="Fitzgerald M."/>
            <person name="Haas B."/>
            <person name="Abouelleil A."/>
            <person name="Alvarado L."/>
            <person name="Arachchi H.M."/>
            <person name="Berlin A.M."/>
            <person name="Chapman S.B."/>
            <person name="Dewar J."/>
            <person name="Goldberg J."/>
            <person name="Griggs A."/>
            <person name="Gujja S."/>
            <person name="Hansen M."/>
            <person name="Howarth C."/>
            <person name="Imamovic A."/>
            <person name="Larimer J."/>
            <person name="McCowan C."/>
            <person name="Murphy C."/>
            <person name="Neiman D."/>
            <person name="Pearson M."/>
            <person name="Priest M."/>
            <person name="Roberts A."/>
            <person name="Saif S."/>
            <person name="Shea T."/>
            <person name="Sisk P."/>
            <person name="Sykes S."/>
            <person name="Wortman J."/>
            <person name="Nusbaum C."/>
            <person name="Birren B."/>
        </authorList>
    </citation>
    <scope>NUCLEOTIDE SEQUENCE [LARGE SCALE GENOMIC DNA]</scope>
    <source>
        <strain evidence="1 2">90A8</strain>
    </source>
</reference>
<gene>
    <name evidence="1" type="ORF">HMPREF1090_05096</name>
</gene>
<dbReference type="AlphaFoldDB" id="A0A0E2H3R9"/>
<evidence type="ECO:0000313" key="2">
    <source>
        <dbReference type="Proteomes" id="UP000013085"/>
    </source>
</evidence>
<dbReference type="EMBL" id="AGYR01000064">
    <property type="protein sequence ID" value="ENZ08102.1"/>
    <property type="molecule type" value="Genomic_DNA"/>
</dbReference>
<dbReference type="Proteomes" id="UP000013085">
    <property type="component" value="Unassembled WGS sequence"/>
</dbReference>
<protein>
    <recommendedName>
        <fullName evidence="3">Metallothionein</fullName>
    </recommendedName>
</protein>
<sequence>MEFMEQCDDCLCRDCMENCNENSDGCCYTCCKDSDECKPICQCPFGWYHDN</sequence>